<protein>
    <recommendedName>
        <fullName evidence="8">LRRNT domain-containing protein</fullName>
    </recommendedName>
</protein>
<dbReference type="InterPro" id="IPR003591">
    <property type="entry name" value="Leu-rich_rpt_typical-subtyp"/>
</dbReference>
<evidence type="ECO:0008006" key="8">
    <source>
        <dbReference type="Google" id="ProtNLM"/>
    </source>
</evidence>
<dbReference type="PROSITE" id="PS51450">
    <property type="entry name" value="LRR"/>
    <property type="match status" value="2"/>
</dbReference>
<feature type="compositionally biased region" description="Low complexity" evidence="4">
    <location>
        <begin position="553"/>
        <end position="575"/>
    </location>
</feature>
<dbReference type="PANTHER" id="PTHR24369:SF210">
    <property type="entry name" value="CHAOPTIN-RELATED"/>
    <property type="match status" value="1"/>
</dbReference>
<dbReference type="AlphaFoldDB" id="A0A3P7KYD5"/>
<keyword evidence="1" id="KW-0433">Leucine-rich repeat</keyword>
<evidence type="ECO:0000256" key="3">
    <source>
        <dbReference type="ARBA" id="ARBA00022737"/>
    </source>
</evidence>
<evidence type="ECO:0000256" key="1">
    <source>
        <dbReference type="ARBA" id="ARBA00022614"/>
    </source>
</evidence>
<evidence type="ECO:0000313" key="7">
    <source>
        <dbReference type="Proteomes" id="UP000270094"/>
    </source>
</evidence>
<feature type="signal peptide" evidence="5">
    <location>
        <begin position="1"/>
        <end position="15"/>
    </location>
</feature>
<dbReference type="InterPro" id="IPR001611">
    <property type="entry name" value="Leu-rich_rpt"/>
</dbReference>
<dbReference type="Gene3D" id="3.80.10.10">
    <property type="entry name" value="Ribonuclease Inhibitor"/>
    <property type="match status" value="4"/>
</dbReference>
<dbReference type="OrthoDB" id="1055097at2759"/>
<evidence type="ECO:0000256" key="2">
    <source>
        <dbReference type="ARBA" id="ARBA00022729"/>
    </source>
</evidence>
<feature type="chain" id="PRO_5018167797" description="LRRNT domain-containing protein" evidence="5">
    <location>
        <begin position="16"/>
        <end position="810"/>
    </location>
</feature>
<feature type="compositionally biased region" description="Acidic residues" evidence="4">
    <location>
        <begin position="718"/>
        <end position="746"/>
    </location>
</feature>
<feature type="region of interest" description="Disordered" evidence="4">
    <location>
        <begin position="538"/>
        <end position="810"/>
    </location>
</feature>
<accession>A0A3P7KYD5</accession>
<evidence type="ECO:0000313" key="6">
    <source>
        <dbReference type="EMBL" id="VDM75425.1"/>
    </source>
</evidence>
<feature type="compositionally biased region" description="Acidic residues" evidence="4">
    <location>
        <begin position="688"/>
        <end position="704"/>
    </location>
</feature>
<feature type="compositionally biased region" description="Basic and acidic residues" evidence="4">
    <location>
        <begin position="747"/>
        <end position="764"/>
    </location>
</feature>
<gene>
    <name evidence="6" type="ORF">SVUK_LOCUS10423</name>
</gene>
<sequence>MRWPALFLLPAVALAYCPEFFKNQTACSCFDYLDGSVIRCSGHEGPIMVEQMKKSHFEIRELTLENANIVEIGPRAFKNLRIKKLVLDKNRIKALHKDAFRGLENVLQELSIAQNKLPEMRERTGALMESRSPGSAKRCELGFTQVPSDALAGLRALNVLSLKCNRIGNLTEPVFNNLTSLIDLNLSCNDICEVAPNTFDGVRDTLQNLILDMNCLHKFPAEAVKNMESLIALHLKYNKTLLQHESKVSEDEQDYLQSQLTFLIKDRVTKAKKGEAHNYKLNCARRNSIDTIEAKQLTNLSSLSMLSLSSNNISSIHPQALENTPNLRYVYLAENQLYNFDVGTMAQFKQTQVLDLAFNKLSEITTETFAGLESLQHLNLESNNIKVQFLGLLLAPIFAYALRKFQSIAPGAFAGIPLLLLWLPNNCLDTISPTTFQGALFLRQLSLANNNIKDIQPLSFNHLANLHTIDLANNKIQSLQQGAIQGTDHLTVRLQENPMVCSQDGFHVMNGPQAINLTTEPNNICKTNWHDETPDVCPKALSRPAQPPCCNRKPPTTTAAPTTTTTTTTEPSTTSSEEDTTTSKEEKEKEEEEDEEEEKDEDEEEADEENEDEEHGETEESEVTHDSFTTEPTTTTTTTTTTEPTTTTSKVPRRKVNMDRFWRLSHRPAAGSPYLRHQTAAPVQQRPEEEEVEEDEEEDDEGAEDVSKTAAPVQQRPEEEEVEEDEEEDDEGAEDVSKEEEEEEETTTPKESRRIPARIRERQRMLGKMPPWLRTPSKNKSEPEEDFNKASFVDLDDDTETVQIDQHARH</sequence>
<reference evidence="6 7" key="1">
    <citation type="submission" date="2018-11" db="EMBL/GenBank/DDBJ databases">
        <authorList>
            <consortium name="Pathogen Informatics"/>
        </authorList>
    </citation>
    <scope>NUCLEOTIDE SEQUENCE [LARGE SCALE GENOMIC DNA]</scope>
</reference>
<organism evidence="6 7">
    <name type="scientific">Strongylus vulgaris</name>
    <name type="common">Blood worm</name>
    <dbReference type="NCBI Taxonomy" id="40348"/>
    <lineage>
        <taxon>Eukaryota</taxon>
        <taxon>Metazoa</taxon>
        <taxon>Ecdysozoa</taxon>
        <taxon>Nematoda</taxon>
        <taxon>Chromadorea</taxon>
        <taxon>Rhabditida</taxon>
        <taxon>Rhabditina</taxon>
        <taxon>Rhabditomorpha</taxon>
        <taxon>Strongyloidea</taxon>
        <taxon>Strongylidae</taxon>
        <taxon>Strongylus</taxon>
    </lineage>
</organism>
<dbReference type="EMBL" id="UYYB01095315">
    <property type="protein sequence ID" value="VDM75425.1"/>
    <property type="molecule type" value="Genomic_DNA"/>
</dbReference>
<proteinExistence type="predicted"/>
<dbReference type="PANTHER" id="PTHR24369">
    <property type="entry name" value="ANTIGEN BSP, PUTATIVE-RELATED"/>
    <property type="match status" value="1"/>
</dbReference>
<feature type="compositionally biased region" description="Low complexity" evidence="4">
    <location>
        <begin position="629"/>
        <end position="648"/>
    </location>
</feature>
<feature type="compositionally biased region" description="Basic and acidic residues" evidence="4">
    <location>
        <begin position="779"/>
        <end position="788"/>
    </location>
</feature>
<dbReference type="SUPFAM" id="SSF52058">
    <property type="entry name" value="L domain-like"/>
    <property type="match status" value="2"/>
</dbReference>
<keyword evidence="7" id="KW-1185">Reference proteome</keyword>
<keyword evidence="3" id="KW-0677">Repeat</keyword>
<dbReference type="InterPro" id="IPR050541">
    <property type="entry name" value="LRR_TM_domain-containing"/>
</dbReference>
<evidence type="ECO:0000256" key="5">
    <source>
        <dbReference type="SAM" id="SignalP"/>
    </source>
</evidence>
<dbReference type="Pfam" id="PF00560">
    <property type="entry name" value="LRR_1"/>
    <property type="match status" value="1"/>
</dbReference>
<dbReference type="InterPro" id="IPR032675">
    <property type="entry name" value="LRR_dom_sf"/>
</dbReference>
<evidence type="ECO:0000256" key="4">
    <source>
        <dbReference type="SAM" id="MobiDB-lite"/>
    </source>
</evidence>
<dbReference type="SMART" id="SM00369">
    <property type="entry name" value="LRR_TYP"/>
    <property type="match status" value="10"/>
</dbReference>
<dbReference type="GO" id="GO:0005886">
    <property type="term" value="C:plasma membrane"/>
    <property type="evidence" value="ECO:0007669"/>
    <property type="project" value="TreeGrafter"/>
</dbReference>
<name>A0A3P7KYD5_STRVU</name>
<keyword evidence="2 5" id="KW-0732">Signal</keyword>
<dbReference type="Pfam" id="PF13855">
    <property type="entry name" value="LRR_8"/>
    <property type="match status" value="4"/>
</dbReference>
<dbReference type="Proteomes" id="UP000270094">
    <property type="component" value="Unassembled WGS sequence"/>
</dbReference>
<feature type="compositionally biased region" description="Acidic residues" evidence="4">
    <location>
        <begin position="588"/>
        <end position="621"/>
    </location>
</feature>